<feature type="chain" id="PRO_5019080379" description="Lipoprotein" evidence="1">
    <location>
        <begin position="18"/>
        <end position="769"/>
    </location>
</feature>
<comment type="caution">
    <text evidence="2">The sequence shown here is derived from an EMBL/GenBank/DDBJ whole genome shotgun (WGS) entry which is preliminary data.</text>
</comment>
<proteinExistence type="predicted"/>
<evidence type="ECO:0000313" key="2">
    <source>
        <dbReference type="EMBL" id="RUO73264.1"/>
    </source>
</evidence>
<keyword evidence="3" id="KW-1185">Reference proteome</keyword>
<sequence>MLRRISIVAFSALFAVACSESGPPTTLSFKPEDGEKRRYQMYSDTKISAESRYGNRSERLEMMTLMDYEVSESSNIYSIRMTPLYMQMKFPQGGYRSFEKPSRGGPDDDIRAMMEAGFTVDIDKDSNEMLDFIVHEEPEDFRSKGFDPVKEILNDEFGRPGFVSGLKIKKGAEQVIEMESPLPAVTVRIEDFTNSTVTLSASGENDEAKVFGYVVMERESGWTERLTMVIDMPLPKEAAASSGSMRMVTSIYPEDWMFGQDLEFLRRADPISMSNTDFSEEAPDDDATDAEVFANNAGKILFYDGRMTLSYSHPGVDFERLGSIKIKDVQVKGKDGETLDVDMHYNGALTYTAMTNNNATTVTDLYPLGWKNVVDDLEQMVSVEATLERYVATHEVIDFPIDKEGSSIAMEGAKATLVPTGDERVFELKLTSTETAYFNTQVNGVSGASLKYDKDTKAPSWISDGESRALAVTKAGNYPVTLQLTFMDELPDSIELKFSHFTDEKLSEKTIVFYDEETLKGDTTIAPIDNIPLFKSEQNRDYYVNDQALEFNTSTLDKLEPTSFGRPQLYLTLTPEQANVCRLQTDVDATESGAELRMKENRDPNRRYVDASLQMPRKVVYQLMTDDGVQRYFYDKTVSLELSCDGKPVWQPLDIALNEKDWMVPVEDLLGESWEENQSDIPMSEVLREYRFLDASGQALAVLPKDGSRHSVDYFERSVSEFVSNDGLLRIGGRVERIEQLVVEGDPFTKEWSHQLPAMPDFESLQEAN</sequence>
<reference evidence="3" key="1">
    <citation type="journal article" date="2018" name="Front. Microbiol.">
        <title>Genome-Based Analysis Reveals the Taxonomy and Diversity of the Family Idiomarinaceae.</title>
        <authorList>
            <person name="Liu Y."/>
            <person name="Lai Q."/>
            <person name="Shao Z."/>
        </authorList>
    </citation>
    <scope>NUCLEOTIDE SEQUENCE [LARGE SCALE GENOMIC DNA]</scope>
    <source>
        <strain evidence="3">R22</strain>
    </source>
</reference>
<evidence type="ECO:0000313" key="3">
    <source>
        <dbReference type="Proteomes" id="UP000288058"/>
    </source>
</evidence>
<dbReference type="EMBL" id="PIQC01000001">
    <property type="protein sequence ID" value="RUO73264.1"/>
    <property type="molecule type" value="Genomic_DNA"/>
</dbReference>
<evidence type="ECO:0000256" key="1">
    <source>
        <dbReference type="SAM" id="SignalP"/>
    </source>
</evidence>
<gene>
    <name evidence="2" type="ORF">CWI78_02115</name>
</gene>
<keyword evidence="1" id="KW-0732">Signal</keyword>
<name>A0A432Z5U6_9GAMM</name>
<dbReference type="AlphaFoldDB" id="A0A432Z5U6"/>
<accession>A0A432Z5U6</accession>
<feature type="signal peptide" evidence="1">
    <location>
        <begin position="1"/>
        <end position="17"/>
    </location>
</feature>
<dbReference type="RefSeq" id="WP_126779809.1">
    <property type="nucleotide sequence ID" value="NZ_PIQC01000001.1"/>
</dbReference>
<evidence type="ECO:0008006" key="4">
    <source>
        <dbReference type="Google" id="ProtNLM"/>
    </source>
</evidence>
<protein>
    <recommendedName>
        <fullName evidence="4">Lipoprotein</fullName>
    </recommendedName>
</protein>
<organism evidence="2 3">
    <name type="scientific">Idiomarina ramblicola</name>
    <dbReference type="NCBI Taxonomy" id="263724"/>
    <lineage>
        <taxon>Bacteria</taxon>
        <taxon>Pseudomonadati</taxon>
        <taxon>Pseudomonadota</taxon>
        <taxon>Gammaproteobacteria</taxon>
        <taxon>Alteromonadales</taxon>
        <taxon>Idiomarinaceae</taxon>
        <taxon>Idiomarina</taxon>
    </lineage>
</organism>
<dbReference type="Proteomes" id="UP000288058">
    <property type="component" value="Unassembled WGS sequence"/>
</dbReference>
<dbReference type="PROSITE" id="PS51257">
    <property type="entry name" value="PROKAR_LIPOPROTEIN"/>
    <property type="match status" value="1"/>
</dbReference>
<dbReference type="OrthoDB" id="7911392at2"/>